<dbReference type="EMBL" id="LYDR01000151">
    <property type="protein sequence ID" value="ODA28859.1"/>
    <property type="molecule type" value="Genomic_DNA"/>
</dbReference>
<evidence type="ECO:0000259" key="1">
    <source>
        <dbReference type="Pfam" id="PF01261"/>
    </source>
</evidence>
<accession>A0A1C3E6R4</accession>
<proteinExistence type="predicted"/>
<organism evidence="2 3">
    <name type="scientific">Planctopirus hydrillae</name>
    <dbReference type="NCBI Taxonomy" id="1841610"/>
    <lineage>
        <taxon>Bacteria</taxon>
        <taxon>Pseudomonadati</taxon>
        <taxon>Planctomycetota</taxon>
        <taxon>Planctomycetia</taxon>
        <taxon>Planctomycetales</taxon>
        <taxon>Planctomycetaceae</taxon>
        <taxon>Planctopirus</taxon>
    </lineage>
</organism>
<dbReference type="OrthoDB" id="9779184at2"/>
<reference evidence="2 3" key="1">
    <citation type="submission" date="2016-05" db="EMBL/GenBank/DDBJ databases">
        <title>Genomic and physiological characterization of Planctopirus sp. isolated from fresh water lake.</title>
        <authorList>
            <person name="Subhash Y."/>
            <person name="Ramana C."/>
        </authorList>
    </citation>
    <scope>NUCLEOTIDE SEQUENCE [LARGE SCALE GENOMIC DNA]</scope>
    <source>
        <strain evidence="2 3">JC280</strain>
    </source>
</reference>
<comment type="caution">
    <text evidence="2">The sequence shown here is derived from an EMBL/GenBank/DDBJ whole genome shotgun (WGS) entry which is preliminary data.</text>
</comment>
<dbReference type="PANTHER" id="PTHR12110">
    <property type="entry name" value="HYDROXYPYRUVATE ISOMERASE"/>
    <property type="match status" value="1"/>
</dbReference>
<dbReference type="SUPFAM" id="SSF51658">
    <property type="entry name" value="Xylose isomerase-like"/>
    <property type="match status" value="1"/>
</dbReference>
<dbReference type="InterPro" id="IPR013022">
    <property type="entry name" value="Xyl_isomerase-like_TIM-brl"/>
</dbReference>
<evidence type="ECO:0000313" key="2">
    <source>
        <dbReference type="EMBL" id="ODA28859.1"/>
    </source>
</evidence>
<dbReference type="InterPro" id="IPR036237">
    <property type="entry name" value="Xyl_isomerase-like_sf"/>
</dbReference>
<feature type="domain" description="Xylose isomerase-like TIM barrel" evidence="1">
    <location>
        <begin position="20"/>
        <end position="267"/>
    </location>
</feature>
<dbReference type="PANTHER" id="PTHR12110:SF21">
    <property type="entry name" value="XYLOSE ISOMERASE-LIKE TIM BARREL DOMAIN-CONTAINING PROTEIN"/>
    <property type="match status" value="1"/>
</dbReference>
<dbReference type="InterPro" id="IPR050312">
    <property type="entry name" value="IolE/XylAMocC-like"/>
</dbReference>
<dbReference type="AlphaFoldDB" id="A0A1C3E6R4"/>
<protein>
    <submittedName>
        <fullName evidence="2">D-tagatose 3-epimerase</fullName>
    </submittedName>
</protein>
<dbReference type="Gene3D" id="3.20.20.150">
    <property type="entry name" value="Divalent-metal-dependent TIM barrel enzymes"/>
    <property type="match status" value="1"/>
</dbReference>
<keyword evidence="3" id="KW-1185">Reference proteome</keyword>
<dbReference type="Pfam" id="PF01261">
    <property type="entry name" value="AP_endonuc_2"/>
    <property type="match status" value="1"/>
</dbReference>
<dbReference type="RefSeq" id="WP_068851269.1">
    <property type="nucleotide sequence ID" value="NZ_LYDR01000151.1"/>
</dbReference>
<dbReference type="STRING" id="1841610.A6X21_11345"/>
<name>A0A1C3E6R4_9PLAN</name>
<dbReference type="Proteomes" id="UP000094828">
    <property type="component" value="Unassembled WGS sequence"/>
</dbReference>
<sequence>MRFAICQELYEGWSWERQCAFSAELGYQGLEVAPFTLAPRITDVSSGQRAEYRRVAQSHGLSIIGLHWLLAKTEGFHLTTKEAAVRQKTAAYLAELARGCADLGGQILVLGSPQQRQLEVGMTKETGMEHAREVLEAIEPVLAETRVTLCLEPLSPKETNFLNTCGEAVALIDQIGSPWIRLHQDVKAMLSEPTPIDQLIMKYASYTSHFHVNDANLLGPGMGTTDFAPIFDALFKSGYAKWVSVEVFDYSPGAEVIARESIAHMQRFCEDARSC</sequence>
<evidence type="ECO:0000313" key="3">
    <source>
        <dbReference type="Proteomes" id="UP000094828"/>
    </source>
</evidence>
<gene>
    <name evidence="2" type="ORF">A6X21_11345</name>
</gene>